<evidence type="ECO:0000313" key="3">
    <source>
        <dbReference type="Proteomes" id="UP001381693"/>
    </source>
</evidence>
<dbReference type="AlphaFoldDB" id="A0AAN8XJD5"/>
<evidence type="ECO:0000313" key="2">
    <source>
        <dbReference type="EMBL" id="KAK7080399.1"/>
    </source>
</evidence>
<feature type="compositionally biased region" description="Basic and acidic residues" evidence="1">
    <location>
        <begin position="87"/>
        <end position="115"/>
    </location>
</feature>
<feature type="region of interest" description="Disordered" evidence="1">
    <location>
        <begin position="390"/>
        <end position="421"/>
    </location>
</feature>
<feature type="compositionally biased region" description="Polar residues" evidence="1">
    <location>
        <begin position="330"/>
        <end position="355"/>
    </location>
</feature>
<proteinExistence type="predicted"/>
<feature type="compositionally biased region" description="Acidic residues" evidence="1">
    <location>
        <begin position="65"/>
        <end position="77"/>
    </location>
</feature>
<evidence type="ECO:0000256" key="1">
    <source>
        <dbReference type="SAM" id="MobiDB-lite"/>
    </source>
</evidence>
<feature type="compositionally biased region" description="Acidic residues" evidence="1">
    <location>
        <begin position="411"/>
        <end position="421"/>
    </location>
</feature>
<comment type="caution">
    <text evidence="2">The sequence shown here is derived from an EMBL/GenBank/DDBJ whole genome shotgun (WGS) entry which is preliminary data.</text>
</comment>
<protein>
    <submittedName>
        <fullName evidence="2">Uncharacterized protein</fullName>
    </submittedName>
</protein>
<feature type="compositionally biased region" description="Polar residues" evidence="1">
    <location>
        <begin position="48"/>
        <end position="57"/>
    </location>
</feature>
<feature type="region of interest" description="Disordered" evidence="1">
    <location>
        <begin position="44"/>
        <end position="152"/>
    </location>
</feature>
<accession>A0AAN8XJD5</accession>
<feature type="compositionally biased region" description="Polar residues" evidence="1">
    <location>
        <begin position="250"/>
        <end position="260"/>
    </location>
</feature>
<feature type="region of interest" description="Disordered" evidence="1">
    <location>
        <begin position="250"/>
        <end position="302"/>
    </location>
</feature>
<feature type="compositionally biased region" description="Low complexity" evidence="1">
    <location>
        <begin position="268"/>
        <end position="287"/>
    </location>
</feature>
<dbReference type="EMBL" id="JAXCGZ010005950">
    <property type="protein sequence ID" value="KAK7080399.1"/>
    <property type="molecule type" value="Genomic_DNA"/>
</dbReference>
<organism evidence="2 3">
    <name type="scientific">Halocaridina rubra</name>
    <name type="common">Hawaiian red shrimp</name>
    <dbReference type="NCBI Taxonomy" id="373956"/>
    <lineage>
        <taxon>Eukaryota</taxon>
        <taxon>Metazoa</taxon>
        <taxon>Ecdysozoa</taxon>
        <taxon>Arthropoda</taxon>
        <taxon>Crustacea</taxon>
        <taxon>Multicrustacea</taxon>
        <taxon>Malacostraca</taxon>
        <taxon>Eumalacostraca</taxon>
        <taxon>Eucarida</taxon>
        <taxon>Decapoda</taxon>
        <taxon>Pleocyemata</taxon>
        <taxon>Caridea</taxon>
        <taxon>Atyoidea</taxon>
        <taxon>Atyidae</taxon>
        <taxon>Halocaridina</taxon>
    </lineage>
</organism>
<reference evidence="2 3" key="1">
    <citation type="submission" date="2023-11" db="EMBL/GenBank/DDBJ databases">
        <title>Halocaridina rubra genome assembly.</title>
        <authorList>
            <person name="Smith C."/>
        </authorList>
    </citation>
    <scope>NUCLEOTIDE SEQUENCE [LARGE SCALE GENOMIC DNA]</scope>
    <source>
        <strain evidence="2">EP-1</strain>
        <tissue evidence="2">Whole</tissue>
    </source>
</reference>
<name>A0AAN8XJD5_HALRR</name>
<dbReference type="Proteomes" id="UP001381693">
    <property type="component" value="Unassembled WGS sequence"/>
</dbReference>
<feature type="region of interest" description="Disordered" evidence="1">
    <location>
        <begin position="319"/>
        <end position="355"/>
    </location>
</feature>
<keyword evidence="3" id="KW-1185">Reference proteome</keyword>
<sequence>MVRVKPAVFLLKNNVEEDVDWAWLVVDEEVTAHEEEILDFYQAKDTEQPLSDTQTVGDTNINEIENAEEEDVEEELNTGEGESVSQESEKDKVSSRHIKDDGIVEEAHREPKLPDEGCFAPRGEPGVTVANVNPSEESHADELLLSDTTDRNNLPDVIMENVDQTENTKGDVCYNCDEIDKSEKSVDGMQKNTQEYYIDVTHDDAEDEEVSEEEINLLEEDIEEKAVFVEVSSELDEMDNLEVSANVLNEENPIITTPLVSENKPDNVDTPSLSESSTSSEDTSSVSGNAFNTYNPSVDESNTDCVDTLTVSESNTECVDTPLVNDSPDYINSPSLRESNTGSVDLPPVSSSNSDTVDTLVLSEINPSDINTPVVIEGNIEEIGTPIVSDSKPVNIEAPSMSDINPNIDSTSEEVDQVVQT</sequence>
<feature type="compositionally biased region" description="Polar residues" evidence="1">
    <location>
        <begin position="288"/>
        <end position="302"/>
    </location>
</feature>
<gene>
    <name evidence="2" type="ORF">SK128_023930</name>
</gene>